<dbReference type="AlphaFoldDB" id="A0AAD9UFT0"/>
<name>A0AAD9UFT0_RIDPI</name>
<comment type="caution">
    <text evidence="1">The sequence shown here is derived from an EMBL/GenBank/DDBJ whole genome shotgun (WGS) entry which is preliminary data.</text>
</comment>
<organism evidence="1 2">
    <name type="scientific">Ridgeia piscesae</name>
    <name type="common">Tubeworm</name>
    <dbReference type="NCBI Taxonomy" id="27915"/>
    <lineage>
        <taxon>Eukaryota</taxon>
        <taxon>Metazoa</taxon>
        <taxon>Spiralia</taxon>
        <taxon>Lophotrochozoa</taxon>
        <taxon>Annelida</taxon>
        <taxon>Polychaeta</taxon>
        <taxon>Sedentaria</taxon>
        <taxon>Canalipalpata</taxon>
        <taxon>Sabellida</taxon>
        <taxon>Siboglinidae</taxon>
        <taxon>Ridgeia</taxon>
    </lineage>
</organism>
<dbReference type="Proteomes" id="UP001209878">
    <property type="component" value="Unassembled WGS sequence"/>
</dbReference>
<evidence type="ECO:0000313" key="2">
    <source>
        <dbReference type="Proteomes" id="UP001209878"/>
    </source>
</evidence>
<dbReference type="PANTHER" id="PTHR47018:SF1">
    <property type="entry name" value="TESMIN_TSO1-LIKE CXC DOMAIN-CONTAINING PROTEIN"/>
    <property type="match status" value="1"/>
</dbReference>
<proteinExistence type="predicted"/>
<protein>
    <submittedName>
        <fullName evidence="1">Uncharacterized protein</fullName>
    </submittedName>
</protein>
<gene>
    <name evidence="1" type="ORF">NP493_156g02021</name>
</gene>
<dbReference type="EMBL" id="JAODUO010000156">
    <property type="protein sequence ID" value="KAK2187714.1"/>
    <property type="molecule type" value="Genomic_DNA"/>
</dbReference>
<accession>A0AAD9UFT0</accession>
<dbReference type="PANTHER" id="PTHR47018">
    <property type="entry name" value="CXC DOMAIN-CONTAINING PROTEIN-RELATED"/>
    <property type="match status" value="1"/>
</dbReference>
<keyword evidence="2" id="KW-1185">Reference proteome</keyword>
<sequence length="800" mass="88712">MIVIRCDGCASLVGFKEFVGKMMKLVKASSDEEEGEVDTVIRQVQKEARDVKKSSNFFYDLAVKIHHKHGSSELIKELSHHGYVTSYDEVLRFRKSAAAFVRSNGVGLHQAMGLERRVGVIFGWMDNLDLQIFTPIGRRDKHAMAHEFQQSHPCGIVDMGCARPSVSSLTIPRLRKVDTARSTPEVGYAGLALLHYTGKKQVNPPALLPVISGPSYEEVTRTQTSLHRAQNKDAQWLNSPFQPSSSSPPMELSGFNNQLARKSAEIVKKQPSTYLFGPLINAPPAHPDTVLISVVYMMKSLQDLGMTYIQLSPDMRLYIQAMQIKWSDSQRFQNLILRPGVMHIVQNVCGCIGHLMQGSGLETLIGSAFGGVSSIMGHGKPQVHALRAFRMVSSILLQSFLKIGFKTWEEICEYPERARLYPTGRHWVGNLITPTLLAHQLIRSEREGDWLLQQLCNKHLLPYFFMAGHHNCARYLSWHCLEMSVLLPAEAKDDLLSGAFVCRHTAGSWNAVSANQFGEQTAIKIGKGGLKGITLSSTQVAEWIDYFPISAYVSDTLDYCYSPDLSSSSSETPHKEEVQNLEKVPTPSIESDVLYNIHNGQVAPMIVNVSDSLAIGGTMATAFQNSLPTGFHAKLSSPVNTMEHLKRGVKIGDKVVFDLESIFLRLLVVGQQCEMALLPIFGYELCAITTSLMDEYGCLRRGNKAILVHKLGVKHHKPPSPDVLIVDAQQLLYHVVWPCGGSVDVLAESLKARLALCAAIEKILVLTVTLKYRLRTTRGSDMLVLAPLHSTWTSKAHCQS</sequence>
<reference evidence="1" key="1">
    <citation type="journal article" date="2023" name="Mol. Biol. Evol.">
        <title>Third-Generation Sequencing Reveals the Adaptive Role of the Epigenome in Three Deep-Sea Polychaetes.</title>
        <authorList>
            <person name="Perez M."/>
            <person name="Aroh O."/>
            <person name="Sun Y."/>
            <person name="Lan Y."/>
            <person name="Juniper S.K."/>
            <person name="Young C.R."/>
            <person name="Angers B."/>
            <person name="Qian P.Y."/>
        </authorList>
    </citation>
    <scope>NUCLEOTIDE SEQUENCE</scope>
    <source>
        <strain evidence="1">R07B-5</strain>
    </source>
</reference>
<evidence type="ECO:0000313" key="1">
    <source>
        <dbReference type="EMBL" id="KAK2187714.1"/>
    </source>
</evidence>